<keyword evidence="3" id="KW-1185">Reference proteome</keyword>
<protein>
    <submittedName>
        <fullName evidence="2">Uncharacterized protein</fullName>
    </submittedName>
</protein>
<organism evidence="2 3">
    <name type="scientific">Hemibagrus wyckioides</name>
    <dbReference type="NCBI Taxonomy" id="337641"/>
    <lineage>
        <taxon>Eukaryota</taxon>
        <taxon>Metazoa</taxon>
        <taxon>Chordata</taxon>
        <taxon>Craniata</taxon>
        <taxon>Vertebrata</taxon>
        <taxon>Euteleostomi</taxon>
        <taxon>Actinopterygii</taxon>
        <taxon>Neopterygii</taxon>
        <taxon>Teleostei</taxon>
        <taxon>Ostariophysi</taxon>
        <taxon>Siluriformes</taxon>
        <taxon>Bagridae</taxon>
        <taxon>Hemibagrus</taxon>
    </lineage>
</organism>
<dbReference type="EMBL" id="JAHKSW010000007">
    <property type="protein sequence ID" value="KAG7330492.1"/>
    <property type="molecule type" value="Genomic_DNA"/>
</dbReference>
<sequence>MVLLRIFWLMTEMSTRFKALDFGMSWKGREAELRVGRISHIPHRSPAKQKSRERRRKKQAQKVSLN</sequence>
<reference evidence="2 3" key="1">
    <citation type="submission" date="2021-06" db="EMBL/GenBank/DDBJ databases">
        <title>Chromosome-level genome assembly of the red-tail catfish (Hemibagrus wyckioides).</title>
        <authorList>
            <person name="Shao F."/>
        </authorList>
    </citation>
    <scope>NUCLEOTIDE SEQUENCE [LARGE SCALE GENOMIC DNA]</scope>
    <source>
        <strain evidence="2">EC202008001</strain>
        <tissue evidence="2">Blood</tissue>
    </source>
</reference>
<accession>A0A9D3NXW8</accession>
<evidence type="ECO:0000313" key="2">
    <source>
        <dbReference type="EMBL" id="KAG7330492.1"/>
    </source>
</evidence>
<feature type="compositionally biased region" description="Basic residues" evidence="1">
    <location>
        <begin position="40"/>
        <end position="60"/>
    </location>
</feature>
<name>A0A9D3NXW8_9TELE</name>
<evidence type="ECO:0000256" key="1">
    <source>
        <dbReference type="SAM" id="MobiDB-lite"/>
    </source>
</evidence>
<proteinExistence type="predicted"/>
<evidence type="ECO:0000313" key="3">
    <source>
        <dbReference type="Proteomes" id="UP000824219"/>
    </source>
</evidence>
<dbReference type="AlphaFoldDB" id="A0A9D3NXW8"/>
<comment type="caution">
    <text evidence="2">The sequence shown here is derived from an EMBL/GenBank/DDBJ whole genome shotgun (WGS) entry which is preliminary data.</text>
</comment>
<gene>
    <name evidence="2" type="ORF">KOW79_006714</name>
</gene>
<dbReference type="Proteomes" id="UP000824219">
    <property type="component" value="Linkage Group LG07"/>
</dbReference>
<feature type="region of interest" description="Disordered" evidence="1">
    <location>
        <begin position="37"/>
        <end position="66"/>
    </location>
</feature>